<dbReference type="PANTHER" id="PTHR43143:SF1">
    <property type="entry name" value="SERINE_THREONINE-PROTEIN PHOSPHATASE CPPED1"/>
    <property type="match status" value="1"/>
</dbReference>
<protein>
    <recommendedName>
        <fullName evidence="6">Calcineurin-like phosphoesterase domain-containing protein</fullName>
    </recommendedName>
</protein>
<evidence type="ECO:0000256" key="1">
    <source>
        <dbReference type="SAM" id="SignalP"/>
    </source>
</evidence>
<feature type="chain" id="PRO_5026173417" description="Calcineurin-like phosphoesterase domain-containing protein" evidence="1">
    <location>
        <begin position="20"/>
        <end position="609"/>
    </location>
</feature>
<feature type="signal peptide" evidence="1">
    <location>
        <begin position="1"/>
        <end position="19"/>
    </location>
</feature>
<dbReference type="InterPro" id="IPR010502">
    <property type="entry name" value="Carb-bd_dom_fam9"/>
</dbReference>
<dbReference type="EMBL" id="CP049616">
    <property type="protein sequence ID" value="QII45710.1"/>
    <property type="molecule type" value="Genomic_DNA"/>
</dbReference>
<dbReference type="GO" id="GO:0004553">
    <property type="term" value="F:hydrolase activity, hydrolyzing O-glycosyl compounds"/>
    <property type="evidence" value="ECO:0007669"/>
    <property type="project" value="InterPro"/>
</dbReference>
<dbReference type="PANTHER" id="PTHR43143">
    <property type="entry name" value="METALLOPHOSPHOESTERASE, CALCINEURIN SUPERFAMILY"/>
    <property type="match status" value="1"/>
</dbReference>
<dbReference type="Pfam" id="PF06452">
    <property type="entry name" value="CBM9_1"/>
    <property type="match status" value="1"/>
</dbReference>
<feature type="domain" description="Carbohydrate-binding" evidence="3">
    <location>
        <begin position="420"/>
        <end position="590"/>
    </location>
</feature>
<keyword evidence="5" id="KW-1185">Reference proteome</keyword>
<evidence type="ECO:0000259" key="2">
    <source>
        <dbReference type="Pfam" id="PF00149"/>
    </source>
</evidence>
<dbReference type="InterPro" id="IPR051918">
    <property type="entry name" value="STPP_CPPED1"/>
</dbReference>
<dbReference type="Pfam" id="PF00149">
    <property type="entry name" value="Metallophos"/>
    <property type="match status" value="1"/>
</dbReference>
<dbReference type="SUPFAM" id="SSF56300">
    <property type="entry name" value="Metallo-dependent phosphatases"/>
    <property type="match status" value="1"/>
</dbReference>
<evidence type="ECO:0000259" key="3">
    <source>
        <dbReference type="Pfam" id="PF06452"/>
    </source>
</evidence>
<dbReference type="Gene3D" id="2.60.40.1190">
    <property type="match status" value="1"/>
</dbReference>
<dbReference type="SUPFAM" id="SSF49344">
    <property type="entry name" value="CBD9-like"/>
    <property type="match status" value="1"/>
</dbReference>
<dbReference type="GO" id="GO:0030246">
    <property type="term" value="F:carbohydrate binding"/>
    <property type="evidence" value="ECO:0007669"/>
    <property type="project" value="InterPro"/>
</dbReference>
<evidence type="ECO:0000313" key="5">
    <source>
        <dbReference type="Proteomes" id="UP000502928"/>
    </source>
</evidence>
<gene>
    <name evidence="4" type="ORF">GVT53_13815</name>
</gene>
<dbReference type="InterPro" id="IPR029052">
    <property type="entry name" value="Metallo-depent_PP-like"/>
</dbReference>
<reference evidence="4 5" key="1">
    <citation type="submission" date="2020-02" db="EMBL/GenBank/DDBJ databases">
        <title>Complete genome of Muricauda sp. 501str8.</title>
        <authorList>
            <person name="Dong B."/>
            <person name="Zhu S."/>
            <person name="Yang J."/>
            <person name="Chen J."/>
        </authorList>
    </citation>
    <scope>NUCLEOTIDE SEQUENCE [LARGE SCALE GENOMIC DNA]</scope>
    <source>
        <strain evidence="4 5">501str8</strain>
    </source>
</reference>
<dbReference type="Gene3D" id="3.60.21.10">
    <property type="match status" value="1"/>
</dbReference>
<dbReference type="RefSeq" id="WP_166249098.1">
    <property type="nucleotide sequence ID" value="NZ_CP049616.1"/>
</dbReference>
<feature type="domain" description="Calcineurin-like phosphoesterase" evidence="2">
    <location>
        <begin position="72"/>
        <end position="228"/>
    </location>
</feature>
<keyword evidence="1" id="KW-0732">Signal</keyword>
<dbReference type="GO" id="GO:0016052">
    <property type="term" value="P:carbohydrate catabolic process"/>
    <property type="evidence" value="ECO:0007669"/>
    <property type="project" value="InterPro"/>
</dbReference>
<dbReference type="AlphaFoldDB" id="A0A6G7J4V0"/>
<proteinExistence type="predicted"/>
<organism evidence="4 5">
    <name type="scientific">Flagellimonas oceani</name>
    <dbReference type="NCBI Taxonomy" id="2698672"/>
    <lineage>
        <taxon>Bacteria</taxon>
        <taxon>Pseudomonadati</taxon>
        <taxon>Bacteroidota</taxon>
        <taxon>Flavobacteriia</taxon>
        <taxon>Flavobacteriales</taxon>
        <taxon>Flavobacteriaceae</taxon>
        <taxon>Flagellimonas</taxon>
    </lineage>
</organism>
<evidence type="ECO:0008006" key="6">
    <source>
        <dbReference type="Google" id="ProtNLM"/>
    </source>
</evidence>
<sequence>MPRFYFLTLTLLSLTTVLAQDKPTIYIDIPTQQKPWNHIDWNASPEQFQFAVVTDRTGGHRPGVFPTGIKKLNLLQPEFVMSVGDFIEGYTRDTVRLNEEWKEFNGFISQLEAPFFYVPGNHDITNEVMEEKWEEMFGVSYYHFVYKDVLFLCLNSEDNLRGAGKGTIDDEQYEYIKKVLEENKDVKWTLAFLHQPLWVQNDTKRWKDVEKLLQDRPHNVFAGHYHRYWKTQRNNGKYIALATTGGGSQLRGKAYGEFDHVVWVTMTEEGPILANLFLDGIWDEDVVTEEIVDLVRNRPFPVKIEPVYENEPNAKNSITQVRTTNDSDTKMRVQLKGIAHDELFYQFKETDFIVEPNDMAVFDLAIENVHGKALKDLSPIKVEADITYLFENQPNVEFSSTLNFLPFFKYETEEISKVKVDGKLKEWDNSKWIKVEHMDGSPFDFDGKEDFEMKFATAYDDRYFYVAVDVKDNNFYTNEEGSYWEQDAIVVRLDARPQRTSAFSAGAGRGRDWLAFLRTFKEENPIYNEDSLPVKVESALTKTQTGAKMEMAIPIEYLNKMHEGPWTSLRLDVGYYDFDEADEGSTTHFWVPAWNENSDIPGSGMLFKK</sequence>
<accession>A0A6G7J4V0</accession>
<evidence type="ECO:0000313" key="4">
    <source>
        <dbReference type="EMBL" id="QII45710.1"/>
    </source>
</evidence>
<dbReference type="InterPro" id="IPR004843">
    <property type="entry name" value="Calcineurin-like_PHP"/>
</dbReference>
<name>A0A6G7J4V0_9FLAO</name>
<dbReference type="Proteomes" id="UP000502928">
    <property type="component" value="Chromosome"/>
</dbReference>
<dbReference type="KEGG" id="mut:GVT53_13815"/>